<dbReference type="PANTHER" id="PTHR12109">
    <property type="entry name" value="RING FINGER PROTEIN 141-RELATED"/>
    <property type="match status" value="1"/>
</dbReference>
<keyword evidence="2" id="KW-0812">Transmembrane</keyword>
<keyword evidence="1" id="KW-0863">Zinc-finger</keyword>
<evidence type="ECO:0000313" key="5">
    <source>
        <dbReference type="Proteomes" id="UP001515480"/>
    </source>
</evidence>
<keyword evidence="5" id="KW-1185">Reference proteome</keyword>
<dbReference type="AlphaFoldDB" id="A0AB34JKV7"/>
<feature type="transmembrane region" description="Helical" evidence="2">
    <location>
        <begin position="220"/>
        <end position="242"/>
    </location>
</feature>
<dbReference type="SUPFAM" id="SSF57850">
    <property type="entry name" value="RING/U-box"/>
    <property type="match status" value="1"/>
</dbReference>
<dbReference type="InterPro" id="IPR019396">
    <property type="entry name" value="TM_Fragile-X-F-assoc"/>
</dbReference>
<dbReference type="EMBL" id="JBGBPQ010000007">
    <property type="protein sequence ID" value="KAL1521341.1"/>
    <property type="molecule type" value="Genomic_DNA"/>
</dbReference>
<feature type="transmembrane region" description="Helical" evidence="2">
    <location>
        <begin position="75"/>
        <end position="96"/>
    </location>
</feature>
<keyword evidence="1" id="KW-0479">Metal-binding</keyword>
<dbReference type="SMART" id="SM00184">
    <property type="entry name" value="RING"/>
    <property type="match status" value="1"/>
</dbReference>
<feature type="transmembrane region" description="Helical" evidence="2">
    <location>
        <begin position="146"/>
        <end position="165"/>
    </location>
</feature>
<reference evidence="4 5" key="1">
    <citation type="journal article" date="2024" name="Science">
        <title>Giant polyketide synthase enzymes in the biosynthesis of giant marine polyether toxins.</title>
        <authorList>
            <person name="Fallon T.R."/>
            <person name="Shende V.V."/>
            <person name="Wierzbicki I.H."/>
            <person name="Pendleton A.L."/>
            <person name="Watervoot N.F."/>
            <person name="Auber R.P."/>
            <person name="Gonzalez D.J."/>
            <person name="Wisecaver J.H."/>
            <person name="Moore B.S."/>
        </authorList>
    </citation>
    <scope>NUCLEOTIDE SEQUENCE [LARGE SCALE GENOMIC DNA]</scope>
    <source>
        <strain evidence="4 5">12B1</strain>
    </source>
</reference>
<feature type="domain" description="RING-type" evidence="3">
    <location>
        <begin position="401"/>
        <end position="441"/>
    </location>
</feature>
<dbReference type="Pfam" id="PF10269">
    <property type="entry name" value="Tmemb_185A"/>
    <property type="match status" value="1"/>
</dbReference>
<dbReference type="GO" id="GO:0008270">
    <property type="term" value="F:zinc ion binding"/>
    <property type="evidence" value="ECO:0007669"/>
    <property type="project" value="UniProtKB-KW"/>
</dbReference>
<sequence length="477" mass="52620">MDPPGLRALSAPAVVKRVFILVNMACYLVFCHLMMAKLELLESYYRTGANSTEMTTANSCVGECSPQWMAVFLPIWIADLLNVVMHLAFFYVRLAWTPTTSMHNARIEHITGLCRSLLYALFKLLLVKQLQIVAAPPGTSNNPQAVAWWVVFWPTYLAAFLQLVLHLRKHLEPSPAHRSPPRRPGFSISVFDLLAINISCKLEDAFYIPHASWASVLWPLWVAAAFGAIAIFLGICLALPLLRRQVSTAQIAFVMPPVVLLVASYTFGLQGLTALTGWLDGDKSIRVFAIAQPIASAGWSLTLLLTIVAISSLFHPMAVVEHQDMPRQGLFSLDPSMLPRLMVMESSTLFRQVSSRTLERYTNLAENGAPDRAVHIEVGKKPIGNESPSGDGSDTDNSQSCWVCFEPPTSQAVLLQCGHAGLCLACAENLWRSRASCPMCRQRIDLIARFGETITVDGKIYVSPTLPKPSDVAENTR</sequence>
<dbReference type="InterPro" id="IPR001841">
    <property type="entry name" value="Znf_RING"/>
</dbReference>
<feature type="transmembrane region" description="Helical" evidence="2">
    <location>
        <begin position="254"/>
        <end position="279"/>
    </location>
</feature>
<dbReference type="InterPro" id="IPR013083">
    <property type="entry name" value="Znf_RING/FYVE/PHD"/>
</dbReference>
<proteinExistence type="predicted"/>
<protein>
    <recommendedName>
        <fullName evidence="3">RING-type domain-containing protein</fullName>
    </recommendedName>
</protein>
<dbReference type="Proteomes" id="UP001515480">
    <property type="component" value="Unassembled WGS sequence"/>
</dbReference>
<dbReference type="Gene3D" id="3.30.40.10">
    <property type="entry name" value="Zinc/RING finger domain, C3HC4 (zinc finger)"/>
    <property type="match status" value="1"/>
</dbReference>
<evidence type="ECO:0000259" key="3">
    <source>
        <dbReference type="PROSITE" id="PS50089"/>
    </source>
</evidence>
<dbReference type="PROSITE" id="PS50089">
    <property type="entry name" value="ZF_RING_2"/>
    <property type="match status" value="1"/>
</dbReference>
<dbReference type="Pfam" id="PF13920">
    <property type="entry name" value="zf-C3HC4_3"/>
    <property type="match status" value="1"/>
</dbReference>
<accession>A0AB34JKV7</accession>
<gene>
    <name evidence="4" type="ORF">AB1Y20_021008</name>
</gene>
<evidence type="ECO:0000256" key="1">
    <source>
        <dbReference type="PROSITE-ProRule" id="PRU00175"/>
    </source>
</evidence>
<evidence type="ECO:0000256" key="2">
    <source>
        <dbReference type="SAM" id="Phobius"/>
    </source>
</evidence>
<dbReference type="InterPro" id="IPR047126">
    <property type="entry name" value="RNF141-like"/>
</dbReference>
<feature type="transmembrane region" description="Helical" evidence="2">
    <location>
        <begin position="299"/>
        <end position="320"/>
    </location>
</feature>
<evidence type="ECO:0000313" key="4">
    <source>
        <dbReference type="EMBL" id="KAL1521341.1"/>
    </source>
</evidence>
<keyword evidence="2" id="KW-1133">Transmembrane helix</keyword>
<keyword evidence="1" id="KW-0862">Zinc</keyword>
<keyword evidence="2" id="KW-0472">Membrane</keyword>
<feature type="transmembrane region" description="Helical" evidence="2">
    <location>
        <begin position="18"/>
        <end position="36"/>
    </location>
</feature>
<organism evidence="4 5">
    <name type="scientific">Prymnesium parvum</name>
    <name type="common">Toxic golden alga</name>
    <dbReference type="NCBI Taxonomy" id="97485"/>
    <lineage>
        <taxon>Eukaryota</taxon>
        <taxon>Haptista</taxon>
        <taxon>Haptophyta</taxon>
        <taxon>Prymnesiophyceae</taxon>
        <taxon>Prymnesiales</taxon>
        <taxon>Prymnesiaceae</taxon>
        <taxon>Prymnesium</taxon>
    </lineage>
</organism>
<dbReference type="PANTHER" id="PTHR12109:SF5">
    <property type="entry name" value="RING-TYPE DOMAIN-CONTAINING PROTEIN"/>
    <property type="match status" value="1"/>
</dbReference>
<comment type="caution">
    <text evidence="4">The sequence shown here is derived from an EMBL/GenBank/DDBJ whole genome shotgun (WGS) entry which is preliminary data.</text>
</comment>
<name>A0AB34JKV7_PRYPA</name>